<feature type="chain" id="PRO_5019116104" evidence="1">
    <location>
        <begin position="23"/>
        <end position="184"/>
    </location>
</feature>
<reference evidence="2 3" key="1">
    <citation type="submission" date="2016-10" db="EMBL/GenBank/DDBJ databases">
        <title>Comparative genome analysis of multiple Pseudomonas spp. focuses on biocontrol and plant growth promoting traits.</title>
        <authorList>
            <person name="Tao X.-Y."/>
            <person name="Taylor C.G."/>
        </authorList>
    </citation>
    <scope>NUCLEOTIDE SEQUENCE [LARGE SCALE GENOMIC DNA]</scope>
    <source>
        <strain evidence="2 3">37A10</strain>
    </source>
</reference>
<name>A0A423JMK7_9PSED</name>
<proteinExistence type="predicted"/>
<protein>
    <submittedName>
        <fullName evidence="2">Uncharacterized protein</fullName>
    </submittedName>
</protein>
<evidence type="ECO:0000313" key="2">
    <source>
        <dbReference type="EMBL" id="RON38915.1"/>
    </source>
</evidence>
<dbReference type="OrthoDB" id="6876694at2"/>
<sequence>MQRLIRFFVGSVSALFTLAVVAAPPDAYTQRDVIQCGGVEVALVSSCRSVAVQDGQDQLLPVCSDQTITINGKVLRRQIGQVSQLTTDGATTPMLANVVVAMDCLKGTKGSLVAIGGYGGCNACPEWHGYYSTAGKLEMYAYSNAYRSFGSKGSSEALIKAYGVTAKDLREESPAVKRITYGQP</sequence>
<feature type="signal peptide" evidence="1">
    <location>
        <begin position="1"/>
        <end position="22"/>
    </location>
</feature>
<evidence type="ECO:0000313" key="3">
    <source>
        <dbReference type="Proteomes" id="UP000285349"/>
    </source>
</evidence>
<evidence type="ECO:0000256" key="1">
    <source>
        <dbReference type="SAM" id="SignalP"/>
    </source>
</evidence>
<dbReference type="RefSeq" id="WP_123515754.1">
    <property type="nucleotide sequence ID" value="NZ_MOBQ01000056.1"/>
</dbReference>
<comment type="caution">
    <text evidence="2">The sequence shown here is derived from an EMBL/GenBank/DDBJ whole genome shotgun (WGS) entry which is preliminary data.</text>
</comment>
<organism evidence="2 3">
    <name type="scientific">Pseudomonas frederiksbergensis</name>
    <dbReference type="NCBI Taxonomy" id="104087"/>
    <lineage>
        <taxon>Bacteria</taxon>
        <taxon>Pseudomonadati</taxon>
        <taxon>Pseudomonadota</taxon>
        <taxon>Gammaproteobacteria</taxon>
        <taxon>Pseudomonadales</taxon>
        <taxon>Pseudomonadaceae</taxon>
        <taxon>Pseudomonas</taxon>
    </lineage>
</organism>
<dbReference type="Proteomes" id="UP000285349">
    <property type="component" value="Unassembled WGS sequence"/>
</dbReference>
<dbReference type="AlphaFoldDB" id="A0A423JMK7"/>
<keyword evidence="1" id="KW-0732">Signal</keyword>
<dbReference type="EMBL" id="MOBQ01000056">
    <property type="protein sequence ID" value="RON38915.1"/>
    <property type="molecule type" value="Genomic_DNA"/>
</dbReference>
<gene>
    <name evidence="2" type="ORF">BK666_29380</name>
</gene>
<accession>A0A423JMK7</accession>